<comment type="caution">
    <text evidence="1">The sequence shown here is derived from an EMBL/GenBank/DDBJ whole genome shotgun (WGS) entry which is preliminary data.</text>
</comment>
<gene>
    <name evidence="1" type="ORF">EEJ42_10495</name>
</gene>
<dbReference type="RefSeq" id="WP_123099689.1">
    <property type="nucleotide sequence ID" value="NZ_RIBZ01000138.1"/>
</dbReference>
<keyword evidence="2" id="KW-1185">Reference proteome</keyword>
<dbReference type="Proteomes" id="UP000275401">
    <property type="component" value="Unassembled WGS sequence"/>
</dbReference>
<proteinExistence type="predicted"/>
<evidence type="ECO:0000313" key="2">
    <source>
        <dbReference type="Proteomes" id="UP000275401"/>
    </source>
</evidence>
<evidence type="ECO:0000313" key="1">
    <source>
        <dbReference type="EMBL" id="RNG30450.1"/>
    </source>
</evidence>
<name>A0A3M8WME9_9ACTN</name>
<dbReference type="AlphaFoldDB" id="A0A3M8WME9"/>
<organism evidence="1 2">
    <name type="scientific">Streptomyces botrytidirepellens</name>
    <dbReference type="NCBI Taxonomy" id="2486417"/>
    <lineage>
        <taxon>Bacteria</taxon>
        <taxon>Bacillati</taxon>
        <taxon>Actinomycetota</taxon>
        <taxon>Actinomycetes</taxon>
        <taxon>Kitasatosporales</taxon>
        <taxon>Streptomycetaceae</taxon>
        <taxon>Streptomyces</taxon>
    </lineage>
</organism>
<dbReference type="EMBL" id="RIBZ01000138">
    <property type="protein sequence ID" value="RNG30450.1"/>
    <property type="molecule type" value="Genomic_DNA"/>
</dbReference>
<accession>A0A3M8WME9</accession>
<protein>
    <submittedName>
        <fullName evidence="1">Uncharacterized protein</fullName>
    </submittedName>
</protein>
<sequence>MRVNKLIPRSVVRRQKPALLVRGLSRVDTFEALFVISTAAAAASLTHHVGQQREVHGGLALDTLAAHPPSLAGRTGGAASDVGPRELNVEEIAQIGHRHVSSVGIVTP</sequence>
<reference evidence="1 2" key="1">
    <citation type="submission" date="2018-11" db="EMBL/GenBank/DDBJ databases">
        <title>The Potential of Streptomyces as Biocontrol Agents against the Tomato grey mould, Botrytis cinerea (Gray mold) Frontiers in Microbiology.</title>
        <authorList>
            <person name="Li D."/>
        </authorList>
    </citation>
    <scope>NUCLEOTIDE SEQUENCE [LARGE SCALE GENOMIC DNA]</scope>
    <source>
        <strain evidence="1 2">NEAU-LD23</strain>
    </source>
</reference>